<dbReference type="EMBL" id="SNWD01000005">
    <property type="protein sequence ID" value="TDN82910.1"/>
    <property type="molecule type" value="Genomic_DNA"/>
</dbReference>
<dbReference type="RefSeq" id="WP_133495454.1">
    <property type="nucleotide sequence ID" value="NZ_BMLU01000005.1"/>
</dbReference>
<dbReference type="OrthoDB" id="7168509at2"/>
<evidence type="ECO:0000313" key="4">
    <source>
        <dbReference type="Proteomes" id="UP000295493"/>
    </source>
</evidence>
<dbReference type="InterPro" id="IPR041613">
    <property type="entry name" value="Pept_S41_N"/>
</dbReference>
<dbReference type="InterPro" id="IPR029045">
    <property type="entry name" value="ClpP/crotonase-like_dom_sf"/>
</dbReference>
<dbReference type="CDD" id="cd07561">
    <property type="entry name" value="Peptidase_S41_CPP_like"/>
    <property type="match status" value="1"/>
</dbReference>
<comment type="caution">
    <text evidence="3">The sequence shown here is derived from an EMBL/GenBank/DDBJ whole genome shotgun (WGS) entry which is preliminary data.</text>
</comment>
<dbReference type="GO" id="GO:0007165">
    <property type="term" value="P:signal transduction"/>
    <property type="evidence" value="ECO:0007669"/>
    <property type="project" value="TreeGrafter"/>
</dbReference>
<dbReference type="GO" id="GO:0006508">
    <property type="term" value="P:proteolysis"/>
    <property type="evidence" value="ECO:0007669"/>
    <property type="project" value="InterPro"/>
</dbReference>
<dbReference type="InterPro" id="IPR005151">
    <property type="entry name" value="Tail-specific_protease"/>
</dbReference>
<dbReference type="Gene3D" id="3.30.750.170">
    <property type="match status" value="1"/>
</dbReference>
<protein>
    <submittedName>
        <fullName evidence="3">Peptidase S41-like protein</fullName>
    </submittedName>
</protein>
<organism evidence="3 4">
    <name type="scientific">Stakelama pacifica</name>
    <dbReference type="NCBI Taxonomy" id="517720"/>
    <lineage>
        <taxon>Bacteria</taxon>
        <taxon>Pseudomonadati</taxon>
        <taxon>Pseudomonadota</taxon>
        <taxon>Alphaproteobacteria</taxon>
        <taxon>Sphingomonadales</taxon>
        <taxon>Sphingomonadaceae</taxon>
        <taxon>Stakelama</taxon>
    </lineage>
</organism>
<gene>
    <name evidence="3" type="ORF">EV664_105107</name>
</gene>
<dbReference type="Pfam" id="PF18294">
    <property type="entry name" value="Pept_S41_N"/>
    <property type="match status" value="1"/>
</dbReference>
<dbReference type="GO" id="GO:0008236">
    <property type="term" value="F:serine-type peptidase activity"/>
    <property type="evidence" value="ECO:0007669"/>
    <property type="project" value="InterPro"/>
</dbReference>
<dbReference type="GO" id="GO:0030288">
    <property type="term" value="C:outer membrane-bounded periplasmic space"/>
    <property type="evidence" value="ECO:0007669"/>
    <property type="project" value="TreeGrafter"/>
</dbReference>
<evidence type="ECO:0000256" key="1">
    <source>
        <dbReference type="SAM" id="MobiDB-lite"/>
    </source>
</evidence>
<dbReference type="PANTHER" id="PTHR32060:SF30">
    <property type="entry name" value="CARBOXY-TERMINAL PROCESSING PROTEASE CTPA"/>
    <property type="match status" value="1"/>
</dbReference>
<dbReference type="PANTHER" id="PTHR32060">
    <property type="entry name" value="TAIL-SPECIFIC PROTEASE"/>
    <property type="match status" value="1"/>
</dbReference>
<accession>A0A4R6FPA7</accession>
<feature type="domain" description="Tail specific protease" evidence="2">
    <location>
        <begin position="208"/>
        <end position="414"/>
    </location>
</feature>
<feature type="region of interest" description="Disordered" evidence="1">
    <location>
        <begin position="442"/>
        <end position="496"/>
    </location>
</feature>
<proteinExistence type="predicted"/>
<dbReference type="Pfam" id="PF03572">
    <property type="entry name" value="Peptidase_S41"/>
    <property type="match status" value="1"/>
</dbReference>
<keyword evidence="4" id="KW-1185">Reference proteome</keyword>
<evidence type="ECO:0000313" key="3">
    <source>
        <dbReference type="EMBL" id="TDN82910.1"/>
    </source>
</evidence>
<dbReference type="PROSITE" id="PS51257">
    <property type="entry name" value="PROKAR_LIPOPROTEIN"/>
    <property type="match status" value="1"/>
</dbReference>
<reference evidence="3 4" key="1">
    <citation type="submission" date="2019-03" db="EMBL/GenBank/DDBJ databases">
        <title>Genomic Encyclopedia of Type Strains, Phase IV (KMG-IV): sequencing the most valuable type-strain genomes for metagenomic binning, comparative biology and taxonomic classification.</title>
        <authorList>
            <person name="Goeker M."/>
        </authorList>
    </citation>
    <scope>NUCLEOTIDE SEQUENCE [LARGE SCALE GENOMIC DNA]</scope>
    <source>
        <strain evidence="3 4">DSM 25059</strain>
    </source>
</reference>
<evidence type="ECO:0000259" key="2">
    <source>
        <dbReference type="SMART" id="SM00245"/>
    </source>
</evidence>
<dbReference type="GO" id="GO:0004175">
    <property type="term" value="F:endopeptidase activity"/>
    <property type="evidence" value="ECO:0007669"/>
    <property type="project" value="TreeGrafter"/>
</dbReference>
<dbReference type="Proteomes" id="UP000295493">
    <property type="component" value="Unassembled WGS sequence"/>
</dbReference>
<sequence>MGIGRTLVGALALAAMLGGCGGGGSSGSVRTPPVSGGGTTGGGSGGGTATAACSLLARQNWALAQMREWYLFPETLPASPDPSRYSTVQDFLNALTATARAQGKDRYFTYLTSIREENAYNATGAAAGFGTRFFINPEHTQLIVAESFENAPFLNAGIDRGAVVTAIGNSSGTMQSVATLYGSDGSALNDALTVNPGDRRSFTVADATGTRTVTVTASEYDIDPVSSRYGAKILTENGQKYGYLNLRTFISAADPELRAAMASFAGQGVDKVIVDLRYNGGGSLNTAELMANLMAGGRSSSEVMYHLSFRPEKASENETAYFAPQPESIPAMKIAFIGTYGSASASEMVMNVFIPYLGSNNALIGSDTYGKPVGQIGLDKSECDDRLRVIAIALRNADNQGEYYHGIASTMRATCAAEDDLSYPMGDPREASTRAALDFLEGKSCTPISPNPTATARAASASGDASARRAATLAPKRELLTPANPGPVQRDMPGLF</sequence>
<name>A0A4R6FPA7_9SPHN</name>
<dbReference type="Gene3D" id="3.90.226.10">
    <property type="entry name" value="2-enoyl-CoA Hydratase, Chain A, domain 1"/>
    <property type="match status" value="1"/>
</dbReference>
<dbReference type="AlphaFoldDB" id="A0A4R6FPA7"/>
<dbReference type="SMART" id="SM00245">
    <property type="entry name" value="TSPc"/>
    <property type="match status" value="1"/>
</dbReference>
<dbReference type="InterPro" id="IPR036034">
    <property type="entry name" value="PDZ_sf"/>
</dbReference>
<feature type="compositionally biased region" description="Gly residues" evidence="1">
    <location>
        <begin position="35"/>
        <end position="44"/>
    </location>
</feature>
<dbReference type="Gene3D" id="2.30.42.10">
    <property type="match status" value="1"/>
</dbReference>
<dbReference type="SUPFAM" id="SSF52096">
    <property type="entry name" value="ClpP/crotonase"/>
    <property type="match status" value="1"/>
</dbReference>
<feature type="compositionally biased region" description="Low complexity" evidence="1">
    <location>
        <begin position="453"/>
        <end position="472"/>
    </location>
</feature>
<feature type="region of interest" description="Disordered" evidence="1">
    <location>
        <begin position="25"/>
        <end position="44"/>
    </location>
</feature>